<keyword evidence="2" id="KW-1185">Reference proteome</keyword>
<gene>
    <name evidence="1" type="ORF">Phi12:1_gp18</name>
</gene>
<proteinExistence type="predicted"/>
<protein>
    <submittedName>
        <fullName evidence="1">Uncharacterized protein</fullName>
    </submittedName>
</protein>
<dbReference type="EMBL" id="KC821613">
    <property type="protein sequence ID" value="AGO47984.1"/>
    <property type="molecule type" value="Genomic_DNA"/>
</dbReference>
<name>R9ZXJ6_9CAUD</name>
<dbReference type="KEGG" id="vg:16796759"/>
<organism evidence="1 2">
    <name type="scientific">Cellulophaga phage phi12:1</name>
    <dbReference type="NCBI Taxonomy" id="1327976"/>
    <lineage>
        <taxon>Viruses</taxon>
        <taxon>Duplodnaviria</taxon>
        <taxon>Heunggongvirae</taxon>
        <taxon>Uroviricota</taxon>
        <taxon>Caudoviricetes</taxon>
        <taxon>Helsingorvirus</taxon>
        <taxon>Helsingorvirus Cba121</taxon>
    </lineage>
</organism>
<dbReference type="GeneID" id="16796759"/>
<accession>R9ZXJ6</accession>
<reference evidence="2" key="2">
    <citation type="submission" date="2013-03" db="EMBL/GenBank/DDBJ databases">
        <title>The Cellulophaga phages: a novel, diverse, and globally ubiquitous model system.</title>
        <authorList>
            <person name="Holmfeldt K."/>
            <person name="Solonenko N."/>
            <person name="Shah M."/>
            <person name="Corrier K."/>
            <person name="Riemann L."/>
            <person name="VerBerkmoes N.C."/>
            <person name="Sullivan M.B."/>
        </authorList>
    </citation>
    <scope>NUCLEOTIDE SEQUENCE [LARGE SCALE GENOMIC DNA]</scope>
</reference>
<dbReference type="Proteomes" id="UP000014714">
    <property type="component" value="Segment"/>
</dbReference>
<evidence type="ECO:0000313" key="1">
    <source>
        <dbReference type="EMBL" id="AGO47984.1"/>
    </source>
</evidence>
<reference evidence="1 2" key="1">
    <citation type="journal article" date="2013" name="Proc. Natl. Acad. Sci. U.S.A.">
        <title>Twelve previously unknown phage genera are ubiquitous in global oceans.</title>
        <authorList>
            <person name="Holmfeldt K."/>
            <person name="Solonenko N."/>
            <person name="Shah M."/>
            <person name="Corrier K."/>
            <person name="Riemann L."/>
            <person name="Verberkmoes N.C."/>
            <person name="Sullivan M.B."/>
        </authorList>
    </citation>
    <scope>NUCLEOTIDE SEQUENCE [LARGE SCALE GENOMIC DNA]</scope>
    <source>
        <strain evidence="1">Phi12:1</strain>
    </source>
</reference>
<evidence type="ECO:0000313" key="2">
    <source>
        <dbReference type="Proteomes" id="UP000014714"/>
    </source>
</evidence>
<sequence length="59" mass="6982">MSMRNLILIIVLLFTSNLMASNKPAKKDSKKEVVRVYKDKDYKIKRELSFYVPTKKVYV</sequence>
<dbReference type="RefSeq" id="YP_008240997.1">
    <property type="nucleotide sequence ID" value="NC_021791.1"/>
</dbReference>